<evidence type="ECO:0000259" key="1">
    <source>
        <dbReference type="Pfam" id="PF16473"/>
    </source>
</evidence>
<dbReference type="InterPro" id="IPR033390">
    <property type="entry name" value="Rv2179c-like"/>
</dbReference>
<reference evidence="2 3" key="1">
    <citation type="journal article" date="2015" name="Genome Announc.">
        <title>Complete Genome Sequence of Caulobacter crescentus Siphophage Seuss.</title>
        <authorList>
            <person name="Sloan J.M."/>
            <person name="Keene J.L."/>
            <person name="Cahill J.L."/>
            <person name="Rasche E.S."/>
            <person name="Kuty Everett G.F."/>
        </authorList>
    </citation>
    <scope>NUCLEOTIDE SEQUENCE [LARGE SCALE GENOMIC DNA]</scope>
</reference>
<accession>A0A0K1LN75</accession>
<dbReference type="InterPro" id="IPR036397">
    <property type="entry name" value="RNaseH_sf"/>
</dbReference>
<dbReference type="Gene3D" id="3.30.420.10">
    <property type="entry name" value="Ribonuclease H-like superfamily/Ribonuclease H"/>
    <property type="match status" value="1"/>
</dbReference>
<evidence type="ECO:0000313" key="3">
    <source>
        <dbReference type="Proteomes" id="UP000221339"/>
    </source>
</evidence>
<feature type="domain" description="3'-5' exoribonuclease Rv2179c-like" evidence="1">
    <location>
        <begin position="6"/>
        <end position="174"/>
    </location>
</feature>
<protein>
    <submittedName>
        <fullName evidence="2">Nuclease</fullName>
    </submittedName>
</protein>
<dbReference type="Pfam" id="PF16473">
    <property type="entry name" value="Rv2179c-like"/>
    <property type="match status" value="1"/>
</dbReference>
<name>A0A0K1LN75_9CAUD</name>
<dbReference type="SUPFAM" id="SSF53098">
    <property type="entry name" value="Ribonuclease H-like"/>
    <property type="match status" value="1"/>
</dbReference>
<sequence length="195" mass="22324">MAFYDFMTDIETTDTDSGKGAMIQAALVAFNYDTGEIGPSLCVNMWMPPTRRWDEGTRNWWAGQPPEVFRRVTENPIHPRDGLEQIKKFVRETSGALHSPRLWAKPATFEWPWFESYFREFEVDNPFHFRDVVDMQSFIRGMRGNPGAPAFDREVPMVGNAHHALDDSFHQLAVILTAKQKFGASDVEERIPAGD</sequence>
<keyword evidence="3" id="KW-1185">Reference proteome</keyword>
<dbReference type="GO" id="GO:0003676">
    <property type="term" value="F:nucleic acid binding"/>
    <property type="evidence" value="ECO:0007669"/>
    <property type="project" value="InterPro"/>
</dbReference>
<dbReference type="Proteomes" id="UP000221339">
    <property type="component" value="Segment"/>
</dbReference>
<dbReference type="InterPro" id="IPR012337">
    <property type="entry name" value="RNaseH-like_sf"/>
</dbReference>
<proteinExistence type="predicted"/>
<evidence type="ECO:0000313" key="2">
    <source>
        <dbReference type="EMBL" id="AKU43590.1"/>
    </source>
</evidence>
<dbReference type="EMBL" id="KT001914">
    <property type="protein sequence ID" value="AKU43590.1"/>
    <property type="molecule type" value="Genomic_DNA"/>
</dbReference>
<gene>
    <name evidence="2" type="ORF">CPT_Seuss64</name>
</gene>
<organism evidence="2 3">
    <name type="scientific">Caulobacter phage Seuss</name>
    <dbReference type="NCBI Taxonomy" id="1675601"/>
    <lineage>
        <taxon>Viruses</taxon>
        <taxon>Duplodnaviria</taxon>
        <taxon>Heunggongvirae</taxon>
        <taxon>Uroviricota</taxon>
        <taxon>Caudoviricetes</taxon>
        <taxon>Seussvirus</taxon>
        <taxon>Seussvirus seuss</taxon>
    </lineage>
</organism>